<dbReference type="EMBL" id="WMET01000002">
    <property type="protein sequence ID" value="MYL20621.1"/>
    <property type="molecule type" value="Genomic_DNA"/>
</dbReference>
<dbReference type="AlphaFoldDB" id="A0A845DSL3"/>
<dbReference type="InterPro" id="IPR004682">
    <property type="entry name" value="TRAP_DctP"/>
</dbReference>
<comment type="caution">
    <text evidence="4">The sequence shown here is derived from an EMBL/GenBank/DDBJ whole genome shotgun (WGS) entry which is preliminary data.</text>
</comment>
<evidence type="ECO:0000313" key="5">
    <source>
        <dbReference type="Proteomes" id="UP000460949"/>
    </source>
</evidence>
<accession>A0A845DSL3</accession>
<evidence type="ECO:0000313" key="4">
    <source>
        <dbReference type="EMBL" id="MYL20621.1"/>
    </source>
</evidence>
<dbReference type="NCBIfam" id="NF037995">
    <property type="entry name" value="TRAP_S1"/>
    <property type="match status" value="1"/>
</dbReference>
<dbReference type="PANTHER" id="PTHR33376">
    <property type="match status" value="1"/>
</dbReference>
<dbReference type="InterPro" id="IPR038404">
    <property type="entry name" value="TRAP_DctP_sf"/>
</dbReference>
<dbReference type="NCBIfam" id="TIGR00787">
    <property type="entry name" value="dctP"/>
    <property type="match status" value="1"/>
</dbReference>
<name>A0A845DSL3_9BACI</name>
<dbReference type="InterPro" id="IPR018389">
    <property type="entry name" value="DctP_fam"/>
</dbReference>
<evidence type="ECO:0000256" key="1">
    <source>
        <dbReference type="ARBA" id="ARBA00009023"/>
    </source>
</evidence>
<proteinExistence type="inferred from homology"/>
<evidence type="ECO:0000256" key="2">
    <source>
        <dbReference type="ARBA" id="ARBA00022448"/>
    </source>
</evidence>
<dbReference type="GO" id="GO:0055085">
    <property type="term" value="P:transmembrane transport"/>
    <property type="evidence" value="ECO:0007669"/>
    <property type="project" value="InterPro"/>
</dbReference>
<dbReference type="PIRSF" id="PIRSF006470">
    <property type="entry name" value="DctB"/>
    <property type="match status" value="1"/>
</dbReference>
<dbReference type="Gene3D" id="3.40.190.170">
    <property type="entry name" value="Bacterial extracellular solute-binding protein, family 7"/>
    <property type="match status" value="1"/>
</dbReference>
<protein>
    <submittedName>
        <fullName evidence="4">DctP family TRAP transporter solute-binding subunit</fullName>
    </submittedName>
</protein>
<reference evidence="4 5" key="1">
    <citation type="submission" date="2019-11" db="EMBL/GenBank/DDBJ databases">
        <title>Genome sequences of 17 halophilic strains isolated from different environments.</title>
        <authorList>
            <person name="Furrow R.E."/>
        </authorList>
    </citation>
    <scope>NUCLEOTIDE SEQUENCE [LARGE SCALE GENOMIC DNA]</scope>
    <source>
        <strain evidence="4 5">22511_23_Filter</strain>
    </source>
</reference>
<dbReference type="Proteomes" id="UP000460949">
    <property type="component" value="Unassembled WGS sequence"/>
</dbReference>
<comment type="similarity">
    <text evidence="1">Belongs to the bacterial solute-binding protein 7 family.</text>
</comment>
<dbReference type="GO" id="GO:0030288">
    <property type="term" value="C:outer membrane-bounded periplasmic space"/>
    <property type="evidence" value="ECO:0007669"/>
    <property type="project" value="InterPro"/>
</dbReference>
<keyword evidence="3" id="KW-0732">Signal</keyword>
<gene>
    <name evidence="4" type="ORF">GLW04_12010</name>
</gene>
<sequence length="310" mass="34961">MTITFSHNQPVDSPEHKGAEKFKEVVEEETDGRVTVDLYPALQLGSLREQVEGTQIGEIDITMQPTAVVSPFVDDIKAVDLPYLFPTETEKMYEVLDSEVGDELLGTLNQGGFEGLGFWPGGYKLFTTNDVDIHQPSDFDGVAMRTMESPILLAQYEGWGGNPIPVPYAELYNALQQGVVDGQENPLQTIYLNNYHEVQNTIIESHHGLMTYVLLTNQAWFNDLPSSVQETIAAAEEAGRTAARDTLAETEDEYRQNIIDSDVNYYELTDEEIEKFQKASLPIHEEQYSTPEQQELLQKIYDKIDEVNNQ</sequence>
<keyword evidence="2" id="KW-0813">Transport</keyword>
<organism evidence="4 5">
    <name type="scientific">Halobacillus litoralis</name>
    <dbReference type="NCBI Taxonomy" id="45668"/>
    <lineage>
        <taxon>Bacteria</taxon>
        <taxon>Bacillati</taxon>
        <taxon>Bacillota</taxon>
        <taxon>Bacilli</taxon>
        <taxon>Bacillales</taxon>
        <taxon>Bacillaceae</taxon>
        <taxon>Halobacillus</taxon>
    </lineage>
</organism>
<dbReference type="Pfam" id="PF03480">
    <property type="entry name" value="DctP"/>
    <property type="match status" value="1"/>
</dbReference>
<dbReference type="CDD" id="cd13603">
    <property type="entry name" value="PBP2_TRAP_Siap_TeaA_like"/>
    <property type="match status" value="1"/>
</dbReference>
<dbReference type="PANTHER" id="PTHR33376:SF7">
    <property type="entry name" value="C4-DICARBOXYLATE-BINDING PROTEIN DCTB"/>
    <property type="match status" value="1"/>
</dbReference>
<evidence type="ECO:0000256" key="3">
    <source>
        <dbReference type="ARBA" id="ARBA00022729"/>
    </source>
</evidence>